<dbReference type="Pfam" id="PF14510">
    <property type="entry name" value="ABC_trans_N"/>
    <property type="match status" value="1"/>
</dbReference>
<dbReference type="Gene3D" id="3.40.50.300">
    <property type="entry name" value="P-loop containing nucleotide triphosphate hydrolases"/>
    <property type="match status" value="2"/>
</dbReference>
<dbReference type="OrthoDB" id="245989at2759"/>
<evidence type="ECO:0000256" key="1">
    <source>
        <dbReference type="ARBA" id="ARBA00004141"/>
    </source>
</evidence>
<name>A0A409WFF0_9AGAR</name>
<keyword evidence="13" id="KW-1185">Reference proteome</keyword>
<keyword evidence="4 10" id="KW-0812">Transmembrane</keyword>
<keyword evidence="6" id="KW-0067">ATP-binding</keyword>
<dbReference type="GO" id="GO:0140359">
    <property type="term" value="F:ABC-type transporter activity"/>
    <property type="evidence" value="ECO:0007669"/>
    <property type="project" value="InterPro"/>
</dbReference>
<dbReference type="CDD" id="cd03233">
    <property type="entry name" value="ABCG_PDR_domain1"/>
    <property type="match status" value="1"/>
</dbReference>
<comment type="caution">
    <text evidence="12">The sequence shown here is derived from an EMBL/GenBank/DDBJ whole genome shotgun (WGS) entry which is preliminary data.</text>
</comment>
<feature type="domain" description="ABC transporter" evidence="11">
    <location>
        <begin position="193"/>
        <end position="447"/>
    </location>
</feature>
<dbReference type="PROSITE" id="PS00211">
    <property type="entry name" value="ABC_TRANSPORTER_1"/>
    <property type="match status" value="1"/>
</dbReference>
<feature type="compositionally biased region" description="Basic and acidic residues" evidence="9">
    <location>
        <begin position="1"/>
        <end position="15"/>
    </location>
</feature>
<dbReference type="STRING" id="231916.A0A409WFF0"/>
<dbReference type="Pfam" id="PF01061">
    <property type="entry name" value="ABC2_membrane"/>
    <property type="match status" value="2"/>
</dbReference>
<dbReference type="Pfam" id="PF00005">
    <property type="entry name" value="ABC_tran"/>
    <property type="match status" value="2"/>
</dbReference>
<feature type="transmembrane region" description="Helical" evidence="10">
    <location>
        <begin position="1274"/>
        <end position="1294"/>
    </location>
</feature>
<evidence type="ECO:0000256" key="9">
    <source>
        <dbReference type="SAM" id="MobiDB-lite"/>
    </source>
</evidence>
<dbReference type="InterPro" id="IPR017871">
    <property type="entry name" value="ABC_transporter-like_CS"/>
</dbReference>
<feature type="transmembrane region" description="Helical" evidence="10">
    <location>
        <begin position="1241"/>
        <end position="1262"/>
    </location>
</feature>
<protein>
    <recommendedName>
        <fullName evidence="11">ABC transporter domain-containing protein</fullName>
    </recommendedName>
</protein>
<keyword evidence="7 10" id="KW-1133">Transmembrane helix</keyword>
<dbReference type="Proteomes" id="UP000284706">
    <property type="component" value="Unassembled WGS sequence"/>
</dbReference>
<dbReference type="PROSITE" id="PS50893">
    <property type="entry name" value="ABC_TRANSPORTER_2"/>
    <property type="match status" value="2"/>
</dbReference>
<evidence type="ECO:0000256" key="7">
    <source>
        <dbReference type="ARBA" id="ARBA00022989"/>
    </source>
</evidence>
<feature type="transmembrane region" description="Helical" evidence="10">
    <location>
        <begin position="1383"/>
        <end position="1402"/>
    </location>
</feature>
<dbReference type="SMART" id="SM00382">
    <property type="entry name" value="AAA"/>
    <property type="match status" value="2"/>
</dbReference>
<dbReference type="InterPro" id="IPR027417">
    <property type="entry name" value="P-loop_NTPase"/>
</dbReference>
<evidence type="ECO:0000256" key="5">
    <source>
        <dbReference type="ARBA" id="ARBA00022741"/>
    </source>
</evidence>
<dbReference type="InterPro" id="IPR003593">
    <property type="entry name" value="AAA+_ATPase"/>
</dbReference>
<dbReference type="InterPro" id="IPR003439">
    <property type="entry name" value="ABC_transporter-like_ATP-bd"/>
</dbReference>
<dbReference type="Pfam" id="PF19055">
    <property type="entry name" value="ABC2_membrane_7"/>
    <property type="match status" value="1"/>
</dbReference>
<dbReference type="InParanoid" id="A0A409WFF0"/>
<proteinExistence type="inferred from homology"/>
<feature type="transmembrane region" description="Helical" evidence="10">
    <location>
        <begin position="575"/>
        <end position="594"/>
    </location>
</feature>
<feature type="transmembrane region" description="Helical" evidence="10">
    <location>
        <begin position="713"/>
        <end position="731"/>
    </location>
</feature>
<evidence type="ECO:0000256" key="6">
    <source>
        <dbReference type="ARBA" id="ARBA00022840"/>
    </source>
</evidence>
<dbReference type="GO" id="GO:0016020">
    <property type="term" value="C:membrane"/>
    <property type="evidence" value="ECO:0007669"/>
    <property type="project" value="UniProtKB-SubCell"/>
</dbReference>
<sequence>MTSAADRRNGQHDPEILEVPRTPEDQHAPSTTANGSDTTSHLERFYSEEEAPHHEQPPPNHESVVPGAAARQRRLSIQLPPPTERAVREGGDQIPIDYLNPEGMLTLRRSLSNVTRTGASSTTADQYGSLDSQATLNDLMTQPLDFETFLRLYLKKKDEANIALRRLGVAFENLRVVGLGSSASYQPTLGSVLNPLNIFSRLRAVRHPPLRDILSGFEGVVRPGEMLLVLGRPGSGCSTFLKVLANQHQEFHSVDGQIYYDAFTPEDICEHYRGDVQYSPEDDVHFPTLTVHQTIHFAAKTRAPETRIHGLSRDEYTRKVTDILTTIFGLEHARNTRVGDAHLRGVSGGERKRVSISETLATRSLITSWDNSTRGLDSSTALEFVRSLRIATDLMNHTTIVSIYQAGESLYKTFDKVCLIYEGRMAYFGPANLAHQYFVDMGYEPAPRQTTADFLVAVTDPLGRAGLGTLSAESSEDDEDGASRPRPIPQTAAEFEEYYRKSDIYRMNLEDIAAYKRDFVEQRGRADVFKAGAKAEHARHTRRKSPYMISIPMQVRIVMLRRVEIMKGNSTAQSLNTITFVLQAIIIGTTFVNISDATQAYFSRGGVLFFSVFIPALFSMSEIPALFAQRPIILRHRKAAMYHPMVEALAMTLVDIPWTLVTIILFTIIMYFIVGLQTSAAQFFTYFVIILVVALTMRAFFRALASAFPNAAPAQALAGVLLLVLSLYTGYQVPRPTMIGALRWLTYVNPVYYAFEGIMANEFHTLDGPCSSLVPSGPGYEGVAASNQACTVVGSQPGQTRVNGLTYIGLSFEYYYYHLWRNFGIVCAFGVGFLCFLLIFTEFNTGHGGEGSAIRFRRGSKSPALVEAETAVAGDEEKAHPRTSDQESTVHDEEKNALKAMQDGPKMTNTFSWEHLTYHVTVSGEKRCLLDDVFGYVAPGKLTALMGESGAGKTTLLNVLAERVDTGVVTGNRYFNGQALPIDFQAQTGYCQQMDTHVPTTTVREALRFSARLRQPVSVPVEEKDAYAERCLKMCGLEAFGDAMVGSLGVEHKKRTTIGVELAAKPRLLLFLDEPTSGLDSQSAWAIVSFLRDLADSGQSILCTIHQPSAELFSAFDKLLLLRKGGQTVYFGDIGTDGQAVIDYFENAGARACNEGENPAEYMLDVIGAGATASSSKDWHDAWLSSEERHRLIQDIGEIHREGRKHPPIGATVRTEFATPWLFQARTLLQRQHLAYWRDPTYLMSKLVLNIAGGLLIGFTFFKSKDTIQGNQNKLFAIFMGTVLSAPLAGQLHVPYIKMRDIYEIRERSSKMYHWSALTTVQIAMEIPWNIVGSTLFFLCWYWTVGFVSSRGGFTYLMYGVCFPIYYTTLALAVASMSPTAEIAGLLFSFLFSFVITFNGVLQPFRELGWWKWMYHLSPYRYLIEALLGQAIGHQLITCAPKELHSLQPPSGQTCGDFLARYISSNGGYLTNPDASSNCQFCAARTTDEWMGPTFNIYYHLHWRDFGIFCGYIAFNIFLAYLLTYLVRVRSHRRTDQLIKKTTDLLHSFKKSTP</sequence>
<comment type="subcellular location">
    <subcellularLocation>
        <location evidence="1">Membrane</location>
        <topology evidence="1">Multi-pass membrane protein</topology>
    </subcellularLocation>
</comment>
<gene>
    <name evidence="12" type="ORF">CVT26_005858</name>
</gene>
<feature type="region of interest" description="Disordered" evidence="9">
    <location>
        <begin position="467"/>
        <end position="488"/>
    </location>
</feature>
<dbReference type="GO" id="GO:0005524">
    <property type="term" value="F:ATP binding"/>
    <property type="evidence" value="ECO:0007669"/>
    <property type="project" value="UniProtKB-KW"/>
</dbReference>
<dbReference type="EMBL" id="NHYE01005089">
    <property type="protein sequence ID" value="PPQ77180.1"/>
    <property type="molecule type" value="Genomic_DNA"/>
</dbReference>
<feature type="region of interest" description="Disordered" evidence="9">
    <location>
        <begin position="1"/>
        <end position="70"/>
    </location>
</feature>
<reference evidence="12 13" key="1">
    <citation type="journal article" date="2018" name="Evol. Lett.">
        <title>Horizontal gene cluster transfer increased hallucinogenic mushroom diversity.</title>
        <authorList>
            <person name="Reynolds H.T."/>
            <person name="Vijayakumar V."/>
            <person name="Gluck-Thaler E."/>
            <person name="Korotkin H.B."/>
            <person name="Matheny P.B."/>
            <person name="Slot J.C."/>
        </authorList>
    </citation>
    <scope>NUCLEOTIDE SEQUENCE [LARGE SCALE GENOMIC DNA]</scope>
    <source>
        <strain evidence="12 13">SRW20</strain>
    </source>
</reference>
<feature type="transmembrane region" description="Helical" evidence="10">
    <location>
        <begin position="680"/>
        <end position="701"/>
    </location>
</feature>
<evidence type="ECO:0000256" key="3">
    <source>
        <dbReference type="ARBA" id="ARBA00022448"/>
    </source>
</evidence>
<dbReference type="FunFam" id="3.40.50.300:FF:000054">
    <property type="entry name" value="ABC multidrug transporter atrF"/>
    <property type="match status" value="1"/>
</dbReference>
<feature type="transmembrane region" description="Helical" evidence="10">
    <location>
        <begin position="1506"/>
        <end position="1527"/>
    </location>
</feature>
<feature type="transmembrane region" description="Helical" evidence="10">
    <location>
        <begin position="1356"/>
        <end position="1376"/>
    </location>
</feature>
<evidence type="ECO:0000256" key="10">
    <source>
        <dbReference type="SAM" id="Phobius"/>
    </source>
</evidence>
<evidence type="ECO:0000259" key="11">
    <source>
        <dbReference type="PROSITE" id="PS50893"/>
    </source>
</evidence>
<feature type="compositionally biased region" description="Basic and acidic residues" evidence="9">
    <location>
        <begin position="40"/>
        <end position="56"/>
    </location>
</feature>
<dbReference type="Pfam" id="PF06422">
    <property type="entry name" value="PDR_CDR"/>
    <property type="match status" value="1"/>
</dbReference>
<dbReference type="InterPro" id="IPR043926">
    <property type="entry name" value="ABCG_dom"/>
</dbReference>
<dbReference type="InterPro" id="IPR013525">
    <property type="entry name" value="ABC2_TM"/>
</dbReference>
<dbReference type="CDD" id="cd03232">
    <property type="entry name" value="ABCG_PDR_domain2"/>
    <property type="match status" value="1"/>
</dbReference>
<dbReference type="PANTHER" id="PTHR19241">
    <property type="entry name" value="ATP-BINDING CASSETTE TRANSPORTER"/>
    <property type="match status" value="1"/>
</dbReference>
<evidence type="ECO:0000256" key="2">
    <source>
        <dbReference type="ARBA" id="ARBA00006012"/>
    </source>
</evidence>
<feature type="compositionally biased region" description="Basic and acidic residues" evidence="9">
    <location>
        <begin position="875"/>
        <end position="892"/>
    </location>
</feature>
<feature type="domain" description="ABC transporter" evidence="11">
    <location>
        <begin position="911"/>
        <end position="1149"/>
    </location>
</feature>
<evidence type="ECO:0000313" key="13">
    <source>
        <dbReference type="Proteomes" id="UP000284706"/>
    </source>
</evidence>
<feature type="transmembrane region" description="Helical" evidence="10">
    <location>
        <begin position="648"/>
        <end position="674"/>
    </location>
</feature>
<evidence type="ECO:0000313" key="12">
    <source>
        <dbReference type="EMBL" id="PPQ77180.1"/>
    </source>
</evidence>
<accession>A0A409WFF0</accession>
<dbReference type="FunCoup" id="A0A409WFF0">
    <property type="interactions" value="91"/>
</dbReference>
<dbReference type="GO" id="GO:0016887">
    <property type="term" value="F:ATP hydrolysis activity"/>
    <property type="evidence" value="ECO:0007669"/>
    <property type="project" value="InterPro"/>
</dbReference>
<evidence type="ECO:0000256" key="4">
    <source>
        <dbReference type="ARBA" id="ARBA00022692"/>
    </source>
</evidence>
<dbReference type="SUPFAM" id="SSF52540">
    <property type="entry name" value="P-loop containing nucleoside triphosphate hydrolases"/>
    <property type="match status" value="2"/>
</dbReference>
<feature type="transmembrane region" description="Helical" evidence="10">
    <location>
        <begin position="819"/>
        <end position="840"/>
    </location>
</feature>
<dbReference type="InterPro" id="IPR034003">
    <property type="entry name" value="ABCG_PDR_2"/>
</dbReference>
<dbReference type="InterPro" id="IPR010929">
    <property type="entry name" value="PDR_CDR_ABC"/>
</dbReference>
<evidence type="ECO:0000256" key="8">
    <source>
        <dbReference type="ARBA" id="ARBA00023136"/>
    </source>
</evidence>
<dbReference type="InterPro" id="IPR034001">
    <property type="entry name" value="ABCG_PDR_1"/>
</dbReference>
<feature type="transmembrane region" description="Helical" evidence="10">
    <location>
        <begin position="1315"/>
        <end position="1344"/>
    </location>
</feature>
<feature type="compositionally biased region" description="Polar residues" evidence="9">
    <location>
        <begin position="28"/>
        <end position="39"/>
    </location>
</feature>
<feature type="transmembrane region" description="Helical" evidence="10">
    <location>
        <begin position="606"/>
        <end position="627"/>
    </location>
</feature>
<keyword evidence="5" id="KW-0547">Nucleotide-binding</keyword>
<comment type="similarity">
    <text evidence="2">Belongs to the ABC transporter superfamily. ABCG family. PDR (TC 3.A.1.205) subfamily.</text>
</comment>
<dbReference type="InterPro" id="IPR029481">
    <property type="entry name" value="ABC_trans_N"/>
</dbReference>
<feature type="region of interest" description="Disordered" evidence="9">
    <location>
        <begin position="869"/>
        <end position="892"/>
    </location>
</feature>
<organism evidence="12 13">
    <name type="scientific">Gymnopilus dilepis</name>
    <dbReference type="NCBI Taxonomy" id="231916"/>
    <lineage>
        <taxon>Eukaryota</taxon>
        <taxon>Fungi</taxon>
        <taxon>Dikarya</taxon>
        <taxon>Basidiomycota</taxon>
        <taxon>Agaricomycotina</taxon>
        <taxon>Agaricomycetes</taxon>
        <taxon>Agaricomycetidae</taxon>
        <taxon>Agaricales</taxon>
        <taxon>Agaricineae</taxon>
        <taxon>Hymenogastraceae</taxon>
        <taxon>Gymnopilus</taxon>
    </lineage>
</organism>
<keyword evidence="8 10" id="KW-0472">Membrane</keyword>
<keyword evidence="3" id="KW-0813">Transport</keyword>